<dbReference type="InterPro" id="IPR023393">
    <property type="entry name" value="START-like_dom_sf"/>
</dbReference>
<gene>
    <name evidence="1" type="ORF">M9R61_13265</name>
</gene>
<name>A0A9X3LAX1_9BACI</name>
<dbReference type="SUPFAM" id="SSF55961">
    <property type="entry name" value="Bet v1-like"/>
    <property type="match status" value="1"/>
</dbReference>
<dbReference type="RefSeq" id="WP_269922475.1">
    <property type="nucleotide sequence ID" value="NZ_JAMKBI010000009.1"/>
</dbReference>
<dbReference type="CDD" id="cd07820">
    <property type="entry name" value="SRPBCC_3"/>
    <property type="match status" value="1"/>
</dbReference>
<accession>A0A9X3LAX1</accession>
<dbReference type="Proteomes" id="UP001152172">
    <property type="component" value="Unassembled WGS sequence"/>
</dbReference>
<evidence type="ECO:0000313" key="1">
    <source>
        <dbReference type="EMBL" id="MCZ8534280.1"/>
    </source>
</evidence>
<dbReference type="Gene3D" id="3.30.530.20">
    <property type="match status" value="1"/>
</dbReference>
<dbReference type="EMBL" id="JAMKBI010000009">
    <property type="protein sequence ID" value="MCZ8534280.1"/>
    <property type="molecule type" value="Genomic_DNA"/>
</dbReference>
<dbReference type="AlphaFoldDB" id="A0A9X3LAX1"/>
<organism evidence="1 2">
    <name type="scientific">Psychrobacillus psychrodurans</name>
    <dbReference type="NCBI Taxonomy" id="126157"/>
    <lineage>
        <taxon>Bacteria</taxon>
        <taxon>Bacillati</taxon>
        <taxon>Bacillota</taxon>
        <taxon>Bacilli</taxon>
        <taxon>Bacillales</taxon>
        <taxon>Bacillaceae</taxon>
        <taxon>Psychrobacillus</taxon>
    </lineage>
</organism>
<keyword evidence="2" id="KW-1185">Reference proteome</keyword>
<evidence type="ECO:0000313" key="2">
    <source>
        <dbReference type="Proteomes" id="UP001152172"/>
    </source>
</evidence>
<protein>
    <submittedName>
        <fullName evidence="1">SRPBCC family protein</fullName>
    </submittedName>
</protein>
<sequence length="151" mass="17358">MPKIVHKLIINAPKETCFDLARNVEVHTKTTSHTNEKAVGGVMYGLLEQGDTVTWEATHFCIRQRLTAKIVWMERPNQFKDIMVKGAFQSFIHTHDFLEVPEGTLMIDTFEYKSPLGIIGILADKLFLERYMEKFIISRSMALKKIAEKNS</sequence>
<comment type="caution">
    <text evidence="1">The sequence shown here is derived from an EMBL/GenBank/DDBJ whole genome shotgun (WGS) entry which is preliminary data.</text>
</comment>
<reference evidence="1" key="1">
    <citation type="submission" date="2022-05" db="EMBL/GenBank/DDBJ databases">
        <authorList>
            <person name="Colautti A."/>
            <person name="Iacumin L."/>
        </authorList>
    </citation>
    <scope>NUCLEOTIDE SEQUENCE</scope>
    <source>
        <strain evidence="1">DSM 30747</strain>
    </source>
</reference>
<proteinExistence type="predicted"/>